<accession>A0ABW9J3S8</accession>
<gene>
    <name evidence="1" type="ORF">E6A44_006215</name>
</gene>
<name>A0ABW9J3S8_9SPHI</name>
<keyword evidence="2" id="KW-1185">Reference proteome</keyword>
<proteinExistence type="predicted"/>
<evidence type="ECO:0000313" key="2">
    <source>
        <dbReference type="Proteomes" id="UP001517247"/>
    </source>
</evidence>
<protein>
    <submittedName>
        <fullName evidence="1">Uncharacterized protein</fullName>
    </submittedName>
</protein>
<dbReference type="EMBL" id="SSHJ02000005">
    <property type="protein sequence ID" value="MFN0255159.1"/>
    <property type="molecule type" value="Genomic_DNA"/>
</dbReference>
<reference evidence="1 2" key="1">
    <citation type="submission" date="2024-12" db="EMBL/GenBank/DDBJ databases">
        <authorList>
            <person name="Hu S."/>
        </authorList>
    </citation>
    <scope>NUCLEOTIDE SEQUENCE [LARGE SCALE GENOMIC DNA]</scope>
    <source>
        <strain evidence="1 2">THG-T11</strain>
    </source>
</reference>
<evidence type="ECO:0000313" key="1">
    <source>
        <dbReference type="EMBL" id="MFN0255159.1"/>
    </source>
</evidence>
<dbReference type="Proteomes" id="UP001517247">
    <property type="component" value="Unassembled WGS sequence"/>
</dbReference>
<dbReference type="RefSeq" id="WP_170311304.1">
    <property type="nucleotide sequence ID" value="NZ_SSHJ02000005.1"/>
</dbReference>
<sequence>MSFWQRLHLLLKELNLKMKGGIPSLPAALLSAAPDEKSGYAAIRFN</sequence>
<organism evidence="1 2">
    <name type="scientific">Pedobacter ureilyticus</name>
    <dbReference type="NCBI Taxonomy" id="1393051"/>
    <lineage>
        <taxon>Bacteria</taxon>
        <taxon>Pseudomonadati</taxon>
        <taxon>Bacteroidota</taxon>
        <taxon>Sphingobacteriia</taxon>
        <taxon>Sphingobacteriales</taxon>
        <taxon>Sphingobacteriaceae</taxon>
        <taxon>Pedobacter</taxon>
    </lineage>
</organism>
<comment type="caution">
    <text evidence="1">The sequence shown here is derived from an EMBL/GenBank/DDBJ whole genome shotgun (WGS) entry which is preliminary data.</text>
</comment>